<reference evidence="3" key="1">
    <citation type="submission" date="2021-05" db="EMBL/GenBank/DDBJ databases">
        <title>The genome of the haptophyte Pavlova lutheri (Diacronema luteri, Pavlovales) - a model for lipid biosynthesis in eukaryotic algae.</title>
        <authorList>
            <person name="Hulatt C.J."/>
            <person name="Posewitz M.C."/>
        </authorList>
    </citation>
    <scope>NUCLEOTIDE SEQUENCE</scope>
    <source>
        <strain evidence="3">NIVA-4/92</strain>
    </source>
</reference>
<dbReference type="SUPFAM" id="SSF52058">
    <property type="entry name" value="L domain-like"/>
    <property type="match status" value="1"/>
</dbReference>
<sequence>MQQRQQAVALEQPGGEIMVGTPVIAAPAYPEQRAPPLVLFGRTAATGGATFYYSQPQGFQPSPFAQAVATATPVGQGAVGVPIATGVPIAQGVRIGHAVPAAREPRDEVTASFTNGDLRSTDVRYAGDAWSVSHANFFWNDIERLDGLGQFPNLIRLTLRGNHLTNLVGLDACPHLRWLDISVNDLTSFSGANQIASLEWLCAESNHLRTLDGLGFAPNLTWLSVANSDLTSLLGLRSLPNLRALDASKNELTSVDGVASCAQLIELRLGMNVLTDISQCAHLRELRAIDASSNELSELPTLGSCAHLHTLSLAHNNLGSHSVQQLIASFSNHRALSVLAVGRNGLAQADVQRLCAALAPVGCHVDFSDVVPLSERTNNGVREDCACAIS</sequence>
<dbReference type="InterPro" id="IPR003591">
    <property type="entry name" value="Leu-rich_rpt_typical-subtyp"/>
</dbReference>
<gene>
    <name evidence="3" type="ORF">KFE25_003055</name>
</gene>
<name>A0A8J5X8N5_DIALT</name>
<dbReference type="InterPro" id="IPR050836">
    <property type="entry name" value="SDS22/Internalin_LRR"/>
</dbReference>
<accession>A0A8J5X8N5</accession>
<evidence type="ECO:0000256" key="2">
    <source>
        <dbReference type="ARBA" id="ARBA00022737"/>
    </source>
</evidence>
<evidence type="ECO:0008006" key="5">
    <source>
        <dbReference type="Google" id="ProtNLM"/>
    </source>
</evidence>
<organism evidence="3 4">
    <name type="scientific">Diacronema lutheri</name>
    <name type="common">Unicellular marine alga</name>
    <name type="synonym">Monochrysis lutheri</name>
    <dbReference type="NCBI Taxonomy" id="2081491"/>
    <lineage>
        <taxon>Eukaryota</taxon>
        <taxon>Haptista</taxon>
        <taxon>Haptophyta</taxon>
        <taxon>Pavlovophyceae</taxon>
        <taxon>Pavlovales</taxon>
        <taxon>Pavlovaceae</taxon>
        <taxon>Diacronema</taxon>
    </lineage>
</organism>
<keyword evidence="2" id="KW-0677">Repeat</keyword>
<dbReference type="InterPro" id="IPR001611">
    <property type="entry name" value="Leu-rich_rpt"/>
</dbReference>
<evidence type="ECO:0000256" key="1">
    <source>
        <dbReference type="ARBA" id="ARBA00022614"/>
    </source>
</evidence>
<proteinExistence type="predicted"/>
<comment type="caution">
    <text evidence="3">The sequence shown here is derived from an EMBL/GenBank/DDBJ whole genome shotgun (WGS) entry which is preliminary data.</text>
</comment>
<dbReference type="InterPro" id="IPR032675">
    <property type="entry name" value="LRR_dom_sf"/>
</dbReference>
<evidence type="ECO:0000313" key="3">
    <source>
        <dbReference type="EMBL" id="KAG8458520.1"/>
    </source>
</evidence>
<keyword evidence="1" id="KW-0433">Leucine-rich repeat</keyword>
<protein>
    <recommendedName>
        <fullName evidence="5">Leucine-rich repeat domain-containing protein</fullName>
    </recommendedName>
</protein>
<dbReference type="PROSITE" id="PS51450">
    <property type="entry name" value="LRR"/>
    <property type="match status" value="2"/>
</dbReference>
<dbReference type="PANTHER" id="PTHR46652:SF8">
    <property type="entry name" value="LEUCINE RICH REPEAT CONTAINING 23"/>
    <property type="match status" value="1"/>
</dbReference>
<dbReference type="SMART" id="SM00369">
    <property type="entry name" value="LRR_TYP"/>
    <property type="match status" value="4"/>
</dbReference>
<dbReference type="Proteomes" id="UP000751190">
    <property type="component" value="Unassembled WGS sequence"/>
</dbReference>
<dbReference type="Gene3D" id="3.80.10.10">
    <property type="entry name" value="Ribonuclease Inhibitor"/>
    <property type="match status" value="1"/>
</dbReference>
<dbReference type="OrthoDB" id="271226at2759"/>
<dbReference type="EMBL" id="JAGTXO010000050">
    <property type="protein sequence ID" value="KAG8458520.1"/>
    <property type="molecule type" value="Genomic_DNA"/>
</dbReference>
<dbReference type="AlphaFoldDB" id="A0A8J5X8N5"/>
<dbReference type="SMART" id="SM00364">
    <property type="entry name" value="LRR_BAC"/>
    <property type="match status" value="5"/>
</dbReference>
<dbReference type="PANTHER" id="PTHR46652">
    <property type="entry name" value="LEUCINE-RICH REPEAT AND IQ DOMAIN-CONTAINING PROTEIN 1-RELATED"/>
    <property type="match status" value="1"/>
</dbReference>
<evidence type="ECO:0000313" key="4">
    <source>
        <dbReference type="Proteomes" id="UP000751190"/>
    </source>
</evidence>
<keyword evidence="4" id="KW-1185">Reference proteome</keyword>